<comment type="caution">
    <text evidence="5">The sequence shown here is derived from an EMBL/GenBank/DDBJ whole genome shotgun (WGS) entry which is preliminary data.</text>
</comment>
<dbReference type="RefSeq" id="WP_137733067.1">
    <property type="nucleotide sequence ID" value="NZ_BJCL01000005.1"/>
</dbReference>
<evidence type="ECO:0008006" key="7">
    <source>
        <dbReference type="Google" id="ProtNLM"/>
    </source>
</evidence>
<dbReference type="InterPro" id="IPR018389">
    <property type="entry name" value="DctP_fam"/>
</dbReference>
<accession>A0A480APE5</accession>
<proteinExistence type="inferred from homology"/>
<reference evidence="6" key="1">
    <citation type="submission" date="2019-03" db="EMBL/GenBank/DDBJ databases">
        <title>Aquabacterium pictum sp.nov., the first bacteriochlorophyll a-containing freshwater bacterium in the genus Aquabacterium of the class Betaproteobacteria.</title>
        <authorList>
            <person name="Hirose S."/>
            <person name="Tank M."/>
            <person name="Hara E."/>
            <person name="Tamaki H."/>
            <person name="Takaichi S."/>
            <person name="Haruta S."/>
            <person name="Hanada S."/>
        </authorList>
    </citation>
    <scope>NUCLEOTIDE SEQUENCE [LARGE SCALE GENOMIC DNA]</scope>
    <source>
        <strain evidence="6">W35</strain>
    </source>
</reference>
<feature type="signal peptide" evidence="4">
    <location>
        <begin position="1"/>
        <end position="26"/>
    </location>
</feature>
<evidence type="ECO:0000256" key="2">
    <source>
        <dbReference type="ARBA" id="ARBA00022448"/>
    </source>
</evidence>
<evidence type="ECO:0000313" key="5">
    <source>
        <dbReference type="EMBL" id="GCL63331.1"/>
    </source>
</evidence>
<dbReference type="CDD" id="cd13603">
    <property type="entry name" value="PBP2_TRAP_Siap_TeaA_like"/>
    <property type="match status" value="1"/>
</dbReference>
<dbReference type="AlphaFoldDB" id="A0A480APE5"/>
<dbReference type="PANTHER" id="PTHR33376:SF7">
    <property type="entry name" value="C4-DICARBOXYLATE-BINDING PROTEIN DCTB"/>
    <property type="match status" value="1"/>
</dbReference>
<dbReference type="InterPro" id="IPR038404">
    <property type="entry name" value="TRAP_DctP_sf"/>
</dbReference>
<organism evidence="5 6">
    <name type="scientific">Pseudaquabacterium pictum</name>
    <dbReference type="NCBI Taxonomy" id="2315236"/>
    <lineage>
        <taxon>Bacteria</taxon>
        <taxon>Pseudomonadati</taxon>
        <taxon>Pseudomonadota</taxon>
        <taxon>Betaproteobacteria</taxon>
        <taxon>Burkholderiales</taxon>
        <taxon>Sphaerotilaceae</taxon>
        <taxon>Pseudaquabacterium</taxon>
    </lineage>
</organism>
<dbReference type="Pfam" id="PF03480">
    <property type="entry name" value="DctP"/>
    <property type="match status" value="1"/>
</dbReference>
<feature type="chain" id="PRO_5019714793" description="C4-dicarboxylate ABC transporter substrate-binding protein" evidence="4">
    <location>
        <begin position="27"/>
        <end position="337"/>
    </location>
</feature>
<dbReference type="OrthoDB" id="8690069at2"/>
<evidence type="ECO:0000256" key="4">
    <source>
        <dbReference type="SAM" id="SignalP"/>
    </source>
</evidence>
<dbReference type="GO" id="GO:0055085">
    <property type="term" value="P:transmembrane transport"/>
    <property type="evidence" value="ECO:0007669"/>
    <property type="project" value="InterPro"/>
</dbReference>
<name>A0A480APE5_9BURK</name>
<sequence>MKTLRRWMLTAGLSLMTALAATPASAQETWKLGTAAQPGSVLYDIVMKFINDFNAASGNELKLEYQLIGNEQEMHQQVVRGRIQLGASSFAGGSILVPEGAVFNTPYLWRNDEERAWVTDNFGLPVAKKLYAEKGLELILVADVGWNDMVCKNACLTPDSLKGQKMRVSPSQASRIVFKQLGANGVQMPLTEFWPGLQSGLVVGGDLPFLFYVTTPAAQSAPHYVLTRHYHHPSTFIINKGLFDGMKPELRAKLLKALPDANWARKQVADTEGPKMKEFVAKGGFVHQLTDAQREAWAAVIRPGQAEMVQAIGGKAQEVMDALNNGKKAWAEKFGKK</sequence>
<dbReference type="NCBIfam" id="NF037995">
    <property type="entry name" value="TRAP_S1"/>
    <property type="match status" value="1"/>
</dbReference>
<comment type="similarity">
    <text evidence="1">Belongs to the bacterial solute-binding protein 7 family.</text>
</comment>
<keyword evidence="3 4" id="KW-0732">Signal</keyword>
<evidence type="ECO:0000256" key="3">
    <source>
        <dbReference type="ARBA" id="ARBA00022729"/>
    </source>
</evidence>
<protein>
    <recommendedName>
        <fullName evidence="7">C4-dicarboxylate ABC transporter substrate-binding protein</fullName>
    </recommendedName>
</protein>
<keyword evidence="2" id="KW-0813">Transport</keyword>
<keyword evidence="6" id="KW-1185">Reference proteome</keyword>
<dbReference type="PANTHER" id="PTHR33376">
    <property type="match status" value="1"/>
</dbReference>
<dbReference type="EMBL" id="BJCL01000005">
    <property type="protein sequence ID" value="GCL63331.1"/>
    <property type="molecule type" value="Genomic_DNA"/>
</dbReference>
<dbReference type="Proteomes" id="UP000301751">
    <property type="component" value="Unassembled WGS sequence"/>
</dbReference>
<dbReference type="Gene3D" id="3.40.190.170">
    <property type="entry name" value="Bacterial extracellular solute-binding protein, family 7"/>
    <property type="match status" value="1"/>
</dbReference>
<evidence type="ECO:0000313" key="6">
    <source>
        <dbReference type="Proteomes" id="UP000301751"/>
    </source>
</evidence>
<evidence type="ECO:0000256" key="1">
    <source>
        <dbReference type="ARBA" id="ARBA00009023"/>
    </source>
</evidence>
<gene>
    <name evidence="5" type="ORF">AQPW35_24120</name>
</gene>